<feature type="transmembrane region" description="Helical" evidence="7">
    <location>
        <begin position="240"/>
        <end position="256"/>
    </location>
</feature>
<evidence type="ECO:0000256" key="3">
    <source>
        <dbReference type="ARBA" id="ARBA00022519"/>
    </source>
</evidence>
<evidence type="ECO:0000256" key="5">
    <source>
        <dbReference type="ARBA" id="ARBA00022989"/>
    </source>
</evidence>
<dbReference type="GO" id="GO:0022857">
    <property type="term" value="F:transmembrane transporter activity"/>
    <property type="evidence" value="ECO:0007669"/>
    <property type="project" value="TreeGrafter"/>
</dbReference>
<feature type="transmembrane region" description="Helical" evidence="7">
    <location>
        <begin position="134"/>
        <end position="157"/>
    </location>
</feature>
<gene>
    <name evidence="9" type="ordered locus">SpiBuddy_2558</name>
</gene>
<evidence type="ECO:0000256" key="2">
    <source>
        <dbReference type="ARBA" id="ARBA00022475"/>
    </source>
</evidence>
<keyword evidence="5 7" id="KW-1133">Transmembrane helix</keyword>
<keyword evidence="2" id="KW-1003">Cell membrane</keyword>
<feature type="domain" description="TRAP C4-dicarboxylate transport system permease DctM subunit" evidence="8">
    <location>
        <begin position="5"/>
        <end position="414"/>
    </location>
</feature>
<dbReference type="OrthoDB" id="370245at2"/>
<feature type="transmembrane region" description="Helical" evidence="7">
    <location>
        <begin position="6"/>
        <end position="31"/>
    </location>
</feature>
<protein>
    <submittedName>
        <fullName evidence="9">TRAP dicarboxylate transporter, DctM subunit</fullName>
    </submittedName>
</protein>
<dbReference type="AlphaFoldDB" id="F0RTD8"/>
<dbReference type="EMBL" id="CP002541">
    <property type="protein sequence ID" value="ADY14369.1"/>
    <property type="molecule type" value="Genomic_DNA"/>
</dbReference>
<sequence>MTLVFIAFVIFLLFGMPMAFAIGISGALFFLQHPNLPATILVQLPVTQTQNFALLAVPLFIFAGNLLNSGGTTQRLAKFAGLLTGHMRGGFAQTSVVLSTLMGGVSGSAIADAAMEARLLGDDMKKAGYSKGFIANNIAFTGLITATIPPGNALIIFGTTSNVSIGKLFAGGLIVGGFMMMVMMLATWGISRMRNYQPARSTRASAKEIVVSLKECIWALIFPIMLLVGIRMGLFTPSEVGAFACIYALLVGAFIYKELNVKTFFEALENTVKDVGAVMFIIALSAIFGYGVPIEKVPQVVSQFMVGISTNPNIILLLLVLILTLVGMFMEGAATILILTPVFMPLILQMGIDPVHFGLIVCTVVTMGNCTPPVGLSMFTVNSIIGCSLNEYTKEMIPWLVTFLLSMIVLVFLPGPFLFLQNLLF</sequence>
<name>F0RTD8_SPHGB</name>
<dbReference type="PIRSF" id="PIRSF006066">
    <property type="entry name" value="HI0050"/>
    <property type="match status" value="1"/>
</dbReference>
<keyword evidence="3" id="KW-0997">Cell inner membrane</keyword>
<keyword evidence="10" id="KW-1185">Reference proteome</keyword>
<accession>F0RTD8</accession>
<evidence type="ECO:0000259" key="8">
    <source>
        <dbReference type="Pfam" id="PF06808"/>
    </source>
</evidence>
<evidence type="ECO:0000313" key="9">
    <source>
        <dbReference type="EMBL" id="ADY14369.1"/>
    </source>
</evidence>
<feature type="transmembrane region" description="Helical" evidence="7">
    <location>
        <begin position="211"/>
        <end position="234"/>
    </location>
</feature>
<feature type="transmembrane region" description="Helical" evidence="7">
    <location>
        <begin position="52"/>
        <end position="71"/>
    </location>
</feature>
<dbReference type="Proteomes" id="UP000008466">
    <property type="component" value="Chromosome"/>
</dbReference>
<evidence type="ECO:0000256" key="4">
    <source>
        <dbReference type="ARBA" id="ARBA00022692"/>
    </source>
</evidence>
<dbReference type="InterPro" id="IPR010656">
    <property type="entry name" value="DctM"/>
</dbReference>
<keyword evidence="4 7" id="KW-0812">Transmembrane</keyword>
<dbReference type="STRING" id="158189.SpiBuddy_2558"/>
<dbReference type="KEGG" id="sbu:SpiBuddy_2558"/>
<dbReference type="RefSeq" id="WP_013608214.1">
    <property type="nucleotide sequence ID" value="NC_015152.1"/>
</dbReference>
<feature type="transmembrane region" description="Helical" evidence="7">
    <location>
        <begin position="355"/>
        <end position="376"/>
    </location>
</feature>
<dbReference type="eggNOG" id="COG1593">
    <property type="taxonomic scope" value="Bacteria"/>
</dbReference>
<organism evidence="9 10">
    <name type="scientific">Sphaerochaeta globosa (strain ATCC BAA-1886 / DSM 22777 / Buddy)</name>
    <name type="common">Spirochaeta sp. (strain Buddy)</name>
    <dbReference type="NCBI Taxonomy" id="158189"/>
    <lineage>
        <taxon>Bacteria</taxon>
        <taxon>Pseudomonadati</taxon>
        <taxon>Spirochaetota</taxon>
        <taxon>Spirochaetia</taxon>
        <taxon>Spirochaetales</taxon>
        <taxon>Sphaerochaetaceae</taxon>
        <taxon>Sphaerochaeta</taxon>
    </lineage>
</organism>
<dbReference type="PANTHER" id="PTHR33362:SF4">
    <property type="entry name" value="2,3-DIKETO-L-GULONATE TRAP TRANSPORTER LARGE PERMEASE PROTEIN YIAN"/>
    <property type="match status" value="1"/>
</dbReference>
<dbReference type="HOGENOM" id="CLU_019824_4_1_12"/>
<dbReference type="Pfam" id="PF06808">
    <property type="entry name" value="DctM"/>
    <property type="match status" value="1"/>
</dbReference>
<evidence type="ECO:0000256" key="6">
    <source>
        <dbReference type="ARBA" id="ARBA00023136"/>
    </source>
</evidence>
<evidence type="ECO:0000256" key="1">
    <source>
        <dbReference type="ARBA" id="ARBA00004429"/>
    </source>
</evidence>
<feature type="transmembrane region" description="Helical" evidence="7">
    <location>
        <begin position="277"/>
        <end position="294"/>
    </location>
</feature>
<evidence type="ECO:0000256" key="7">
    <source>
        <dbReference type="SAM" id="Phobius"/>
    </source>
</evidence>
<comment type="subcellular location">
    <subcellularLocation>
        <location evidence="1">Cell inner membrane</location>
        <topology evidence="1">Multi-pass membrane protein</topology>
    </subcellularLocation>
</comment>
<feature type="transmembrane region" description="Helical" evidence="7">
    <location>
        <begin position="314"/>
        <end position="343"/>
    </location>
</feature>
<feature type="transmembrane region" description="Helical" evidence="7">
    <location>
        <begin position="169"/>
        <end position="190"/>
    </location>
</feature>
<feature type="transmembrane region" description="Helical" evidence="7">
    <location>
        <begin position="396"/>
        <end position="420"/>
    </location>
</feature>
<dbReference type="InterPro" id="IPR004681">
    <property type="entry name" value="TRAP_DctM"/>
</dbReference>
<proteinExistence type="predicted"/>
<dbReference type="GO" id="GO:0005886">
    <property type="term" value="C:plasma membrane"/>
    <property type="evidence" value="ECO:0007669"/>
    <property type="project" value="UniProtKB-SubCell"/>
</dbReference>
<reference evidence="10" key="1">
    <citation type="submission" date="2011-02" db="EMBL/GenBank/DDBJ databases">
        <title>Complete sequence of Spirochaeta sp. Buddy.</title>
        <authorList>
            <person name="Lucas S."/>
            <person name="Copeland A."/>
            <person name="Lapidus A."/>
            <person name="Cheng J.-F."/>
            <person name="Goodwin L."/>
            <person name="Pitluck S."/>
            <person name="Zeytun A."/>
            <person name="Detter J.C."/>
            <person name="Han C."/>
            <person name="Tapia R."/>
            <person name="Land M."/>
            <person name="Hauser L."/>
            <person name="Kyrpides N."/>
            <person name="Ivanova N."/>
            <person name="Mikhailova N."/>
            <person name="Pagani I."/>
            <person name="Ritalahti K.M."/>
            <person name="Loeffler F.E."/>
            <person name="Woyke T."/>
        </authorList>
    </citation>
    <scope>NUCLEOTIDE SEQUENCE [LARGE SCALE GENOMIC DNA]</scope>
    <source>
        <strain evidence="10">ATCC BAA-1886 / DSM 22777 / Buddy</strain>
    </source>
</reference>
<keyword evidence="6 7" id="KW-0472">Membrane</keyword>
<dbReference type="NCBIfam" id="TIGR00786">
    <property type="entry name" value="dctM"/>
    <property type="match status" value="1"/>
</dbReference>
<evidence type="ECO:0000313" key="10">
    <source>
        <dbReference type="Proteomes" id="UP000008466"/>
    </source>
</evidence>
<dbReference type="PANTHER" id="PTHR33362">
    <property type="entry name" value="SIALIC ACID TRAP TRANSPORTER PERMEASE PROTEIN SIAT-RELATED"/>
    <property type="match status" value="1"/>
</dbReference>